<organism evidence="2 3">
    <name type="scientific">Isosphaera pallida (strain ATCC 43644 / DSM 9630 / IS1B)</name>
    <dbReference type="NCBI Taxonomy" id="575540"/>
    <lineage>
        <taxon>Bacteria</taxon>
        <taxon>Pseudomonadati</taxon>
        <taxon>Planctomycetota</taxon>
        <taxon>Planctomycetia</taxon>
        <taxon>Isosphaerales</taxon>
        <taxon>Isosphaeraceae</taxon>
        <taxon>Isosphaera</taxon>
    </lineage>
</organism>
<feature type="transmembrane region" description="Helical" evidence="1">
    <location>
        <begin position="389"/>
        <end position="408"/>
    </location>
</feature>
<feature type="transmembrane region" description="Helical" evidence="1">
    <location>
        <begin position="293"/>
        <end position="317"/>
    </location>
</feature>
<dbReference type="EMBL" id="CP002353">
    <property type="protein sequence ID" value="ADV61417.1"/>
    <property type="molecule type" value="Genomic_DNA"/>
</dbReference>
<dbReference type="RefSeq" id="WP_013563706.1">
    <property type="nucleotide sequence ID" value="NC_014962.1"/>
</dbReference>
<gene>
    <name evidence="2" type="ordered locus">Isop_0827</name>
</gene>
<name>E8R2D2_ISOPI</name>
<feature type="transmembrane region" description="Helical" evidence="1">
    <location>
        <begin position="217"/>
        <end position="237"/>
    </location>
</feature>
<dbReference type="STRING" id="575540.Isop_0827"/>
<feature type="transmembrane region" description="Helical" evidence="1">
    <location>
        <begin position="93"/>
        <end position="111"/>
    </location>
</feature>
<dbReference type="KEGG" id="ipa:Isop_0827"/>
<feature type="transmembrane region" description="Helical" evidence="1">
    <location>
        <begin position="180"/>
        <end position="205"/>
    </location>
</feature>
<keyword evidence="1" id="KW-1133">Transmembrane helix</keyword>
<evidence type="ECO:0008006" key="4">
    <source>
        <dbReference type="Google" id="ProtNLM"/>
    </source>
</evidence>
<sequence>MRSRSEWARTTAILALMVGGHLIGLARTPLPAPDGLVYLRVARDFQTQPWYHVVQDTDRHPLYPALVALLQPLASRLNTAFDWDASTSTLWRISGQMVAIGGWVMIVTGLIALSRLWLGRGLALWIVAWVGLTPVFNTISHDTLADSWMVGVCVWAWWLFNTTLATQRWFNPALAFVSGWLIGVGYGFKPDAILMAALILASVWGTPRERSTWYQRGLVTITFLVGLMITCGCYALVKGAVSEKLSVRLSIGLSPMAAEKLRLKDTSPSNLLAGWTPKEETDANQENALTSTVFAALATGLRATGVPGSLAIVLGSVWFSRIHGRSHPILAQTGFGLTIITLAQSMQYERLHYLSERHAWLIGCFGVIWCAWVANHLFEQLRLARGPGIQRWCSLVCGFLLLIGFGLASRGNHLSRAAQLEAATWLQSRLVDGERVFDSRGFVLFVTQRRDYDAWHLTQALTDHHLRYLVFQRNEVEGKSNRAEAIRRVLRDRNAALVGAFDGSPPHRGGEDRSVLIYQLGRPNFAGDPITRGQEVATCGQLQPK</sequence>
<feature type="transmembrane region" description="Helical" evidence="1">
    <location>
        <begin position="329"/>
        <end position="346"/>
    </location>
</feature>
<protein>
    <recommendedName>
        <fullName evidence="4">Glycosyltransferase RgtA/B/C/D-like domain-containing protein</fullName>
    </recommendedName>
</protein>
<keyword evidence="1" id="KW-0812">Transmembrane</keyword>
<dbReference type="Proteomes" id="UP000008631">
    <property type="component" value="Chromosome"/>
</dbReference>
<dbReference type="HOGENOM" id="CLU_500463_0_0_0"/>
<reference evidence="2 3" key="2">
    <citation type="journal article" date="2011" name="Stand. Genomic Sci.">
        <title>Complete genome sequence of Isosphaera pallida type strain (IS1B).</title>
        <authorList>
            <consortium name="US DOE Joint Genome Institute (JGI-PGF)"/>
            <person name="Goker M."/>
            <person name="Cleland D."/>
            <person name="Saunders E."/>
            <person name="Lapidus A."/>
            <person name="Nolan M."/>
            <person name="Lucas S."/>
            <person name="Hammon N."/>
            <person name="Deshpande S."/>
            <person name="Cheng J.F."/>
            <person name="Tapia R."/>
            <person name="Han C."/>
            <person name="Goodwin L."/>
            <person name="Pitluck S."/>
            <person name="Liolios K."/>
            <person name="Pagani I."/>
            <person name="Ivanova N."/>
            <person name="Mavromatis K."/>
            <person name="Pati A."/>
            <person name="Chen A."/>
            <person name="Palaniappan K."/>
            <person name="Land M."/>
            <person name="Hauser L."/>
            <person name="Chang Y.J."/>
            <person name="Jeffries C.D."/>
            <person name="Detter J.C."/>
            <person name="Beck B."/>
            <person name="Woyke T."/>
            <person name="Bristow J."/>
            <person name="Eisen J.A."/>
            <person name="Markowitz V."/>
            <person name="Hugenholtz P."/>
            <person name="Kyrpides N.C."/>
            <person name="Klenk H.P."/>
        </authorList>
    </citation>
    <scope>NUCLEOTIDE SEQUENCE [LARGE SCALE GENOMIC DNA]</scope>
    <source>
        <strain evidence="3">ATCC 43644 / DSM 9630 / IS1B</strain>
    </source>
</reference>
<evidence type="ECO:0000256" key="1">
    <source>
        <dbReference type="SAM" id="Phobius"/>
    </source>
</evidence>
<dbReference type="eggNOG" id="COG1807">
    <property type="taxonomic scope" value="Bacteria"/>
</dbReference>
<feature type="transmembrane region" description="Helical" evidence="1">
    <location>
        <begin position="117"/>
        <end position="136"/>
    </location>
</feature>
<feature type="transmembrane region" description="Helical" evidence="1">
    <location>
        <begin position="143"/>
        <end position="160"/>
    </location>
</feature>
<feature type="transmembrane region" description="Helical" evidence="1">
    <location>
        <begin position="12"/>
        <end position="30"/>
    </location>
</feature>
<dbReference type="OrthoDB" id="247054at2"/>
<accession>E8R2D2</accession>
<feature type="transmembrane region" description="Helical" evidence="1">
    <location>
        <begin position="358"/>
        <end position="377"/>
    </location>
</feature>
<keyword evidence="1" id="KW-0472">Membrane</keyword>
<dbReference type="AlphaFoldDB" id="E8R2D2"/>
<keyword evidence="3" id="KW-1185">Reference proteome</keyword>
<dbReference type="InParanoid" id="E8R2D2"/>
<evidence type="ECO:0000313" key="3">
    <source>
        <dbReference type="Proteomes" id="UP000008631"/>
    </source>
</evidence>
<evidence type="ECO:0000313" key="2">
    <source>
        <dbReference type="EMBL" id="ADV61417.1"/>
    </source>
</evidence>
<reference key="1">
    <citation type="submission" date="2010-11" db="EMBL/GenBank/DDBJ databases">
        <title>The complete sequence of chromosome of Isophaera pallida ATCC 43644.</title>
        <authorList>
            <consortium name="US DOE Joint Genome Institute (JGI-PGF)"/>
            <person name="Lucas S."/>
            <person name="Copeland A."/>
            <person name="Lapidus A."/>
            <person name="Bruce D."/>
            <person name="Goodwin L."/>
            <person name="Pitluck S."/>
            <person name="Kyrpides N."/>
            <person name="Mavromatis K."/>
            <person name="Pagani I."/>
            <person name="Ivanova N."/>
            <person name="Saunders E."/>
            <person name="Brettin T."/>
            <person name="Detter J.C."/>
            <person name="Han C."/>
            <person name="Tapia R."/>
            <person name="Land M."/>
            <person name="Hauser L."/>
            <person name="Markowitz V."/>
            <person name="Cheng J.-F."/>
            <person name="Hugenholtz P."/>
            <person name="Woyke T."/>
            <person name="Wu D."/>
            <person name="Eisen J.A."/>
        </authorList>
    </citation>
    <scope>NUCLEOTIDE SEQUENCE</scope>
    <source>
        <strain>ATCC 43644</strain>
    </source>
</reference>
<proteinExistence type="predicted"/>